<proteinExistence type="inferred from homology"/>
<dbReference type="InterPro" id="IPR010227">
    <property type="entry name" value="NADH_Q_OxRdtase_chainM/4"/>
</dbReference>
<dbReference type="GO" id="GO:0048039">
    <property type="term" value="F:ubiquinone binding"/>
    <property type="evidence" value="ECO:0007669"/>
    <property type="project" value="TreeGrafter"/>
</dbReference>
<dbReference type="RefSeq" id="WP_093044826.1">
    <property type="nucleotide sequence ID" value="NZ_FNQR01000007.1"/>
</dbReference>
<evidence type="ECO:0000256" key="6">
    <source>
        <dbReference type="RuleBase" id="RU000320"/>
    </source>
</evidence>
<feature type="transmembrane region" description="Helical" evidence="7">
    <location>
        <begin position="165"/>
        <end position="185"/>
    </location>
</feature>
<feature type="transmembrane region" description="Helical" evidence="7">
    <location>
        <begin position="335"/>
        <end position="353"/>
    </location>
</feature>
<evidence type="ECO:0000256" key="2">
    <source>
        <dbReference type="ARBA" id="ARBA00009025"/>
    </source>
</evidence>
<evidence type="ECO:0000313" key="10">
    <source>
        <dbReference type="Proteomes" id="UP000198584"/>
    </source>
</evidence>
<dbReference type="GO" id="GO:0003954">
    <property type="term" value="F:NADH dehydrogenase activity"/>
    <property type="evidence" value="ECO:0007669"/>
    <property type="project" value="TreeGrafter"/>
</dbReference>
<dbReference type="PANTHER" id="PTHR43507:SF1">
    <property type="entry name" value="NADH-UBIQUINONE OXIDOREDUCTASE CHAIN 4"/>
    <property type="match status" value="1"/>
</dbReference>
<feature type="domain" description="NADH:quinone oxidoreductase/Mrp antiporter transmembrane" evidence="8">
    <location>
        <begin position="129"/>
        <end position="421"/>
    </location>
</feature>
<dbReference type="Proteomes" id="UP000198584">
    <property type="component" value="Unassembled WGS sequence"/>
</dbReference>
<evidence type="ECO:0000256" key="3">
    <source>
        <dbReference type="ARBA" id="ARBA00022692"/>
    </source>
</evidence>
<dbReference type="AlphaFoldDB" id="A0A1H4D809"/>
<feature type="transmembrane region" description="Helical" evidence="7">
    <location>
        <begin position="209"/>
        <end position="231"/>
    </location>
</feature>
<evidence type="ECO:0000259" key="8">
    <source>
        <dbReference type="Pfam" id="PF00361"/>
    </source>
</evidence>
<dbReference type="GO" id="GO:0015990">
    <property type="term" value="P:electron transport coupled proton transport"/>
    <property type="evidence" value="ECO:0007669"/>
    <property type="project" value="TreeGrafter"/>
</dbReference>
<feature type="transmembrane region" description="Helical" evidence="7">
    <location>
        <begin position="410"/>
        <end position="433"/>
    </location>
</feature>
<dbReference type="GO" id="GO:0042773">
    <property type="term" value="P:ATP synthesis coupled electron transport"/>
    <property type="evidence" value="ECO:0007669"/>
    <property type="project" value="InterPro"/>
</dbReference>
<evidence type="ECO:0000313" key="9">
    <source>
        <dbReference type="EMBL" id="SEA68953.1"/>
    </source>
</evidence>
<dbReference type="EMBL" id="FNQR01000007">
    <property type="protein sequence ID" value="SEA68953.1"/>
    <property type="molecule type" value="Genomic_DNA"/>
</dbReference>
<reference evidence="9 10" key="1">
    <citation type="submission" date="2016-10" db="EMBL/GenBank/DDBJ databases">
        <authorList>
            <person name="de Groot N.N."/>
        </authorList>
    </citation>
    <scope>NUCLEOTIDE SEQUENCE [LARGE SCALE GENOMIC DNA]</scope>
    <source>
        <strain evidence="9 10">CCM7597</strain>
    </source>
</reference>
<feature type="transmembrane region" description="Helical" evidence="7">
    <location>
        <begin position="6"/>
        <end position="23"/>
    </location>
</feature>
<dbReference type="STRING" id="571932.SAMN05421743_10735"/>
<comment type="subcellular location">
    <subcellularLocation>
        <location evidence="1">Cell membrane</location>
        <topology evidence="1">Multi-pass membrane protein</topology>
    </subcellularLocation>
    <subcellularLocation>
        <location evidence="6">Membrane</location>
        <topology evidence="6">Multi-pass membrane protein</topology>
    </subcellularLocation>
</comment>
<feature type="transmembrane region" description="Helical" evidence="7">
    <location>
        <begin position="276"/>
        <end position="297"/>
    </location>
</feature>
<dbReference type="GO" id="GO:0008137">
    <property type="term" value="F:NADH dehydrogenase (ubiquinone) activity"/>
    <property type="evidence" value="ECO:0007669"/>
    <property type="project" value="InterPro"/>
</dbReference>
<dbReference type="InterPro" id="IPR001750">
    <property type="entry name" value="ND/Mrp_TM"/>
</dbReference>
<comment type="similarity">
    <text evidence="2">Belongs to the complex I subunit 4 family.</text>
</comment>
<feature type="transmembrane region" description="Helical" evidence="7">
    <location>
        <begin position="304"/>
        <end position="323"/>
    </location>
</feature>
<name>A0A1H4D809_9BACI</name>
<evidence type="ECO:0000256" key="4">
    <source>
        <dbReference type="ARBA" id="ARBA00022989"/>
    </source>
</evidence>
<feature type="transmembrane region" description="Helical" evidence="7">
    <location>
        <begin position="109"/>
        <end position="127"/>
    </location>
</feature>
<feature type="transmembrane region" description="Helical" evidence="7">
    <location>
        <begin position="133"/>
        <end position="153"/>
    </location>
</feature>
<organism evidence="9 10">
    <name type="scientific">Thalassobacillus cyri</name>
    <dbReference type="NCBI Taxonomy" id="571932"/>
    <lineage>
        <taxon>Bacteria</taxon>
        <taxon>Bacillati</taxon>
        <taxon>Bacillota</taxon>
        <taxon>Bacilli</taxon>
        <taxon>Bacillales</taxon>
        <taxon>Bacillaceae</taxon>
        <taxon>Thalassobacillus</taxon>
    </lineage>
</organism>
<protein>
    <submittedName>
        <fullName evidence="9">NADH-quinone oxidoreductase subunit M</fullName>
    </submittedName>
</protein>
<accession>A0A1H4D809</accession>
<evidence type="ECO:0000256" key="1">
    <source>
        <dbReference type="ARBA" id="ARBA00004651"/>
    </source>
</evidence>
<gene>
    <name evidence="9" type="ORF">SAMN05421743_10735</name>
</gene>
<feature type="transmembrane region" description="Helical" evidence="7">
    <location>
        <begin position="454"/>
        <end position="473"/>
    </location>
</feature>
<dbReference type="GO" id="GO:0005886">
    <property type="term" value="C:plasma membrane"/>
    <property type="evidence" value="ECO:0007669"/>
    <property type="project" value="UniProtKB-SubCell"/>
</dbReference>
<sequence length="490" mass="52655">MDWLTILVFSPLIGILILSIQQAEQKVTISLTGILATVLPLLLSLVVYAQFHGGGDLAISHQWISFGNGIFQIDYELGVDGFSLLLLLLTTIVSTLSASVAAAQIKQGLKAYFLWFLILEIGMLGVFTAENLILFFIFFEITLVPMFFLIGRWGFVEREKAAYSFLIYNGLGSAVLLILFAAIFAKTGTTNIEELKTIMGSGNAVSEEFRFGSLLALLIAFGVKLPIVPLHTWMVRVHVHAPIAVVMIHAGILLKIGAYGLINFGIGIFGDQFVKVAPFIAVLGLINLLYGAFLAFVQNELKSVFAYSSVSHMGIVLLGVAAMNEAGIQGAIFQTLSHGLIAALLFLLVGVIYERTHTTKLRSLGGLAKGMPLAAGFLLAAGLASLGLPGMSGFVSEFMAFLGLFESMPWLAAIGTIGIIMTAVYILRAVLGVTYGKTVKSFAGMYDLTRREMIPAAALLALIVLIGVYPNFITHTLQYALESIMLGIGG</sequence>
<keyword evidence="10" id="KW-1185">Reference proteome</keyword>
<dbReference type="Pfam" id="PF00361">
    <property type="entry name" value="Proton_antipo_M"/>
    <property type="match status" value="1"/>
</dbReference>
<keyword evidence="3 6" id="KW-0812">Transmembrane</keyword>
<evidence type="ECO:0000256" key="5">
    <source>
        <dbReference type="ARBA" id="ARBA00023136"/>
    </source>
</evidence>
<evidence type="ECO:0000256" key="7">
    <source>
        <dbReference type="SAM" id="Phobius"/>
    </source>
</evidence>
<dbReference type="PANTHER" id="PTHR43507">
    <property type="entry name" value="NADH-UBIQUINONE OXIDOREDUCTASE CHAIN 4"/>
    <property type="match status" value="1"/>
</dbReference>
<dbReference type="InterPro" id="IPR003918">
    <property type="entry name" value="NADH_UbQ_OxRdtase"/>
</dbReference>
<feature type="transmembrane region" description="Helical" evidence="7">
    <location>
        <begin position="30"/>
        <end position="51"/>
    </location>
</feature>
<keyword evidence="4 7" id="KW-1133">Transmembrane helix</keyword>
<keyword evidence="5 7" id="KW-0472">Membrane</keyword>
<dbReference type="NCBIfam" id="TIGR01972">
    <property type="entry name" value="NDH_I_M"/>
    <property type="match status" value="1"/>
</dbReference>
<dbReference type="OrthoDB" id="9811718at2"/>
<dbReference type="PRINTS" id="PR01437">
    <property type="entry name" value="NUOXDRDTASE4"/>
</dbReference>
<feature type="transmembrane region" description="Helical" evidence="7">
    <location>
        <begin position="243"/>
        <end position="270"/>
    </location>
</feature>
<feature type="transmembrane region" description="Helical" evidence="7">
    <location>
        <begin position="82"/>
        <end position="102"/>
    </location>
</feature>
<feature type="transmembrane region" description="Helical" evidence="7">
    <location>
        <begin position="373"/>
        <end position="390"/>
    </location>
</feature>